<protein>
    <submittedName>
        <fullName evidence="5">Methylenetetrahydrofolate--tRNA-(Uracil-5-)-methyltransferase TrmFO</fullName>
        <ecNumber evidence="5">2.1.1.74</ecNumber>
    </submittedName>
</protein>
<keyword evidence="3" id="KW-0274">FAD</keyword>
<feature type="domain" description="MnmG N-terminal" evidence="4">
    <location>
        <begin position="2"/>
        <end position="188"/>
    </location>
</feature>
<comment type="caution">
    <text evidence="5">The sequence shown here is derived from an EMBL/GenBank/DDBJ whole genome shotgun (WGS) entry which is preliminary data.</text>
</comment>
<evidence type="ECO:0000313" key="6">
    <source>
        <dbReference type="Proteomes" id="UP000191056"/>
    </source>
</evidence>
<organism evidence="5 6">
    <name type="scientific">Clostridium chromiireducens</name>
    <dbReference type="NCBI Taxonomy" id="225345"/>
    <lineage>
        <taxon>Bacteria</taxon>
        <taxon>Bacillati</taxon>
        <taxon>Bacillota</taxon>
        <taxon>Clostridia</taxon>
        <taxon>Eubacteriales</taxon>
        <taxon>Clostridiaceae</taxon>
        <taxon>Clostridium</taxon>
    </lineage>
</organism>
<keyword evidence="2" id="KW-0285">Flavoprotein</keyword>
<dbReference type="OrthoDB" id="2181at2"/>
<dbReference type="AlphaFoldDB" id="A0A1V4IHJ3"/>
<evidence type="ECO:0000256" key="2">
    <source>
        <dbReference type="ARBA" id="ARBA00022630"/>
    </source>
</evidence>
<evidence type="ECO:0000259" key="4">
    <source>
        <dbReference type="Pfam" id="PF01134"/>
    </source>
</evidence>
<evidence type="ECO:0000256" key="3">
    <source>
        <dbReference type="ARBA" id="ARBA00022827"/>
    </source>
</evidence>
<dbReference type="InterPro" id="IPR040131">
    <property type="entry name" value="MnmG_N"/>
</dbReference>
<comment type="cofactor">
    <cofactor evidence="1">
        <name>FAD</name>
        <dbReference type="ChEBI" id="CHEBI:57692"/>
    </cofactor>
</comment>
<gene>
    <name evidence="5" type="primary">trmFO</name>
    <name evidence="5" type="ORF">CLCHR_36170</name>
</gene>
<dbReference type="GO" id="GO:0032259">
    <property type="term" value="P:methylation"/>
    <property type="evidence" value="ECO:0007669"/>
    <property type="project" value="UniProtKB-KW"/>
</dbReference>
<sequence length="423" mass="46261">MKVIIIGGGWAGCSAALEAVKQGADVELYERTDLLLGVGNVGGIMRNNGRFTAAEELINLGAGDFIDIMDSIAIHKNMDFPEHKHAWLCDIGKAEPLVRRYLIKSGVKIFFQSRITDVEMDGNKIKSVILADKSIINGDVFIETTGSTGSMPNCVKYGNGCVMCTLRCPSFGARVSISKKAGVEDLIGERASGIKGAMSGSCEFPRESLSDEILNQLDKNGVVVIPIPKEDIHLEKLEQKVCQQYATLEFGENIILLDTGRIKLMTSHYPIDKLRKIKGLENVVYVDPLAGSNGNSIRYLGAAPRSNSMKVDGIENLFCGGEKSGFFVGHTEAMTTGTLAGYNAVQYLKNRPLLELPTELATGDIIAYANDKIKEGKMSERPTFSGAEYFERMKVLGLYTIDKKEIKLRVENLNLTNIFSNVV</sequence>
<evidence type="ECO:0000313" key="5">
    <source>
        <dbReference type="EMBL" id="OPJ59145.1"/>
    </source>
</evidence>
<dbReference type="EMBL" id="MZGT01000057">
    <property type="protein sequence ID" value="OPJ59145.1"/>
    <property type="molecule type" value="Genomic_DNA"/>
</dbReference>
<dbReference type="STRING" id="225345.CLCHR_36170"/>
<keyword evidence="5" id="KW-0808">Transferase</keyword>
<name>A0A1V4IHJ3_9CLOT</name>
<accession>A0A1V4IHJ3</accession>
<dbReference type="RefSeq" id="WP_079441283.1">
    <property type="nucleotide sequence ID" value="NZ_MZGT01000057.1"/>
</dbReference>
<feature type="domain" description="MnmG N-terminal" evidence="4">
    <location>
        <begin position="265"/>
        <end position="351"/>
    </location>
</feature>
<dbReference type="EC" id="2.1.1.74" evidence="5"/>
<proteinExistence type="predicted"/>
<reference evidence="5 6" key="1">
    <citation type="submission" date="2017-03" db="EMBL/GenBank/DDBJ databases">
        <title>Genome sequence of Clostridium chromiireducens DSM 23318.</title>
        <authorList>
            <person name="Poehlein A."/>
            <person name="Daniel R."/>
        </authorList>
    </citation>
    <scope>NUCLEOTIDE SEQUENCE [LARGE SCALE GENOMIC DNA]</scope>
    <source>
        <strain evidence="5 6">DSM 23318</strain>
    </source>
</reference>
<dbReference type="PRINTS" id="PR00411">
    <property type="entry name" value="PNDRDTASEI"/>
</dbReference>
<keyword evidence="6" id="KW-1185">Reference proteome</keyword>
<dbReference type="Gene3D" id="3.50.50.60">
    <property type="entry name" value="FAD/NAD(P)-binding domain"/>
    <property type="match status" value="2"/>
</dbReference>
<dbReference type="Pfam" id="PF01134">
    <property type="entry name" value="GIDA"/>
    <property type="match status" value="2"/>
</dbReference>
<evidence type="ECO:0000256" key="1">
    <source>
        <dbReference type="ARBA" id="ARBA00001974"/>
    </source>
</evidence>
<dbReference type="GO" id="GO:0047151">
    <property type="term" value="F:tRNA (uracil(54)-C5)-methyltransferase activity, 5,10-methylenetetrahydrofolate-dependent"/>
    <property type="evidence" value="ECO:0007669"/>
    <property type="project" value="UniProtKB-EC"/>
</dbReference>
<keyword evidence="5" id="KW-0489">Methyltransferase</keyword>
<dbReference type="Gene3D" id="3.40.50.720">
    <property type="entry name" value="NAD(P)-binding Rossmann-like Domain"/>
    <property type="match status" value="1"/>
</dbReference>
<dbReference type="SUPFAM" id="SSF51905">
    <property type="entry name" value="FAD/NAD(P)-binding domain"/>
    <property type="match status" value="1"/>
</dbReference>
<dbReference type="InterPro" id="IPR036188">
    <property type="entry name" value="FAD/NAD-bd_sf"/>
</dbReference>
<dbReference type="Proteomes" id="UP000191056">
    <property type="component" value="Unassembled WGS sequence"/>
</dbReference>